<dbReference type="Pfam" id="PF13637">
    <property type="entry name" value="Ank_4"/>
    <property type="match status" value="1"/>
</dbReference>
<dbReference type="PANTHER" id="PTHR22677:SF4">
    <property type="entry name" value="USHER SYNDROME TYPE-1G PROTEIN-LIKE PROTEIN"/>
    <property type="match status" value="1"/>
</dbReference>
<dbReference type="AlphaFoldDB" id="A2DD85"/>
<feature type="repeat" description="ANK" evidence="1">
    <location>
        <begin position="28"/>
        <end position="60"/>
    </location>
</feature>
<dbReference type="VEuPathDB" id="TrichDB:TVAG_013290"/>
<dbReference type="STRING" id="5722.A2DD85"/>
<dbReference type="InterPro" id="IPR039323">
    <property type="entry name" value="ANKRD_45/46/60"/>
</dbReference>
<feature type="repeat" description="ANK" evidence="1">
    <location>
        <begin position="61"/>
        <end position="93"/>
    </location>
</feature>
<organism evidence="3 4">
    <name type="scientific">Trichomonas vaginalis (strain ATCC PRA-98 / G3)</name>
    <dbReference type="NCBI Taxonomy" id="412133"/>
    <lineage>
        <taxon>Eukaryota</taxon>
        <taxon>Metamonada</taxon>
        <taxon>Parabasalia</taxon>
        <taxon>Trichomonadida</taxon>
        <taxon>Trichomonadidae</taxon>
        <taxon>Trichomonas</taxon>
    </lineage>
</organism>
<evidence type="ECO:0000313" key="4">
    <source>
        <dbReference type="Proteomes" id="UP000001542"/>
    </source>
</evidence>
<protein>
    <submittedName>
        <fullName evidence="3">Uncharacterized protein</fullName>
    </submittedName>
</protein>
<dbReference type="Pfam" id="PF12796">
    <property type="entry name" value="Ank_2"/>
    <property type="match status" value="1"/>
</dbReference>
<reference evidence="3" key="1">
    <citation type="submission" date="2006-10" db="EMBL/GenBank/DDBJ databases">
        <authorList>
            <person name="Amadeo P."/>
            <person name="Zhao Q."/>
            <person name="Wortman J."/>
            <person name="Fraser-Liggett C."/>
            <person name="Carlton J."/>
        </authorList>
    </citation>
    <scope>NUCLEOTIDE SEQUENCE</scope>
    <source>
        <strain evidence="3">G3</strain>
    </source>
</reference>
<dbReference type="PANTHER" id="PTHR22677">
    <property type="entry name" value="ANKYRIN REPEAT DOMAIN-CONTAINING PROTEIN 60"/>
    <property type="match status" value="1"/>
</dbReference>
<dbReference type="RefSeq" id="XP_001582550.1">
    <property type="nucleotide sequence ID" value="XM_001582500.1"/>
</dbReference>
<dbReference type="PROSITE" id="PS50088">
    <property type="entry name" value="ANK_REPEAT"/>
    <property type="match status" value="2"/>
</dbReference>
<dbReference type="InterPro" id="IPR002110">
    <property type="entry name" value="Ankyrin_rpt"/>
</dbReference>
<dbReference type="PROSITE" id="PS50297">
    <property type="entry name" value="ANK_REP_REGION"/>
    <property type="match status" value="2"/>
</dbReference>
<evidence type="ECO:0000256" key="1">
    <source>
        <dbReference type="PROSITE-ProRule" id="PRU00023"/>
    </source>
</evidence>
<gene>
    <name evidence="3" type="ORF">TVAG_013290</name>
</gene>
<dbReference type="Proteomes" id="UP000001542">
    <property type="component" value="Unassembled WGS sequence"/>
</dbReference>
<accession>A2DD85</accession>
<dbReference type="SMR" id="A2DD85"/>
<sequence length="171" mass="19487">MAIEKNRIEIAKLIISHGVELNARLNDKGQSALHYSASLNRKEIIQALLSKGAYVFIQDNYGRTPLHCAALEGSTEAAKILISYGANVNTQDDYGRTPLHCAWKINMALIFVLTSHGASIKAKDKYVFTPIDIIMEMNGLFKLLFLLWKYAPWYLKLFIISIIMILWQKWK</sequence>
<keyword evidence="4" id="KW-1185">Reference proteome</keyword>
<keyword evidence="2" id="KW-1133">Transmembrane helix</keyword>
<name>A2DD85_TRIV3</name>
<dbReference type="VEuPathDB" id="TrichDB:TVAGG3_0987150"/>
<dbReference type="SMART" id="SM00248">
    <property type="entry name" value="ANK"/>
    <property type="match status" value="4"/>
</dbReference>
<evidence type="ECO:0000313" key="3">
    <source>
        <dbReference type="EMBL" id="EAY21564.1"/>
    </source>
</evidence>
<evidence type="ECO:0000256" key="2">
    <source>
        <dbReference type="SAM" id="Phobius"/>
    </source>
</evidence>
<dbReference type="InterPro" id="IPR036770">
    <property type="entry name" value="Ankyrin_rpt-contain_sf"/>
</dbReference>
<dbReference type="SUPFAM" id="SSF48403">
    <property type="entry name" value="Ankyrin repeat"/>
    <property type="match status" value="1"/>
</dbReference>
<dbReference type="PRINTS" id="PR01415">
    <property type="entry name" value="ANKYRIN"/>
</dbReference>
<reference evidence="3" key="2">
    <citation type="journal article" date="2007" name="Science">
        <title>Draft genome sequence of the sexually transmitted pathogen Trichomonas vaginalis.</title>
        <authorList>
            <person name="Carlton J.M."/>
            <person name="Hirt R.P."/>
            <person name="Silva J.C."/>
            <person name="Delcher A.L."/>
            <person name="Schatz M."/>
            <person name="Zhao Q."/>
            <person name="Wortman J.R."/>
            <person name="Bidwell S.L."/>
            <person name="Alsmark U.C.M."/>
            <person name="Besteiro S."/>
            <person name="Sicheritz-Ponten T."/>
            <person name="Noel C.J."/>
            <person name="Dacks J.B."/>
            <person name="Foster P.G."/>
            <person name="Simillion C."/>
            <person name="Van de Peer Y."/>
            <person name="Miranda-Saavedra D."/>
            <person name="Barton G.J."/>
            <person name="Westrop G.D."/>
            <person name="Mueller S."/>
            <person name="Dessi D."/>
            <person name="Fiori P.L."/>
            <person name="Ren Q."/>
            <person name="Paulsen I."/>
            <person name="Zhang H."/>
            <person name="Bastida-Corcuera F.D."/>
            <person name="Simoes-Barbosa A."/>
            <person name="Brown M.T."/>
            <person name="Hayes R.D."/>
            <person name="Mukherjee M."/>
            <person name="Okumura C.Y."/>
            <person name="Schneider R."/>
            <person name="Smith A.J."/>
            <person name="Vanacova S."/>
            <person name="Villalvazo M."/>
            <person name="Haas B.J."/>
            <person name="Pertea M."/>
            <person name="Feldblyum T.V."/>
            <person name="Utterback T.R."/>
            <person name="Shu C.L."/>
            <person name="Osoegawa K."/>
            <person name="de Jong P.J."/>
            <person name="Hrdy I."/>
            <person name="Horvathova L."/>
            <person name="Zubacova Z."/>
            <person name="Dolezal P."/>
            <person name="Malik S.B."/>
            <person name="Logsdon J.M. Jr."/>
            <person name="Henze K."/>
            <person name="Gupta A."/>
            <person name="Wang C.C."/>
            <person name="Dunne R.L."/>
            <person name="Upcroft J.A."/>
            <person name="Upcroft P."/>
            <person name="White O."/>
            <person name="Salzberg S.L."/>
            <person name="Tang P."/>
            <person name="Chiu C.-H."/>
            <person name="Lee Y.-S."/>
            <person name="Embley T.M."/>
            <person name="Coombs G.H."/>
            <person name="Mottram J.C."/>
            <person name="Tachezy J."/>
            <person name="Fraser-Liggett C.M."/>
            <person name="Johnson P.J."/>
        </authorList>
    </citation>
    <scope>NUCLEOTIDE SEQUENCE [LARGE SCALE GENOMIC DNA]</scope>
    <source>
        <strain evidence="3">G3</strain>
    </source>
</reference>
<dbReference type="Gene3D" id="1.25.40.20">
    <property type="entry name" value="Ankyrin repeat-containing domain"/>
    <property type="match status" value="2"/>
</dbReference>
<feature type="transmembrane region" description="Helical" evidence="2">
    <location>
        <begin position="153"/>
        <end position="170"/>
    </location>
</feature>
<keyword evidence="1" id="KW-0040">ANK repeat</keyword>
<dbReference type="eggNOG" id="KOG4412">
    <property type="taxonomic scope" value="Eukaryota"/>
</dbReference>
<dbReference type="KEGG" id="tva:5467116"/>
<keyword evidence="2" id="KW-0472">Membrane</keyword>
<keyword evidence="2" id="KW-0812">Transmembrane</keyword>
<dbReference type="OrthoDB" id="1577640at2759"/>
<proteinExistence type="predicted"/>
<dbReference type="InParanoid" id="A2DD85"/>
<dbReference type="EMBL" id="DS113189">
    <property type="protein sequence ID" value="EAY21564.1"/>
    <property type="molecule type" value="Genomic_DNA"/>
</dbReference>